<keyword evidence="3" id="KW-1185">Reference proteome</keyword>
<dbReference type="AlphaFoldDB" id="A0A1I2HKK3"/>
<proteinExistence type="predicted"/>
<gene>
    <name evidence="2" type="ORF">SAMN02745121_07972</name>
</gene>
<evidence type="ECO:0000313" key="3">
    <source>
        <dbReference type="Proteomes" id="UP000199400"/>
    </source>
</evidence>
<name>A0A1I2HKK3_9BACT</name>
<reference evidence="3" key="1">
    <citation type="submission" date="2016-10" db="EMBL/GenBank/DDBJ databases">
        <authorList>
            <person name="Varghese N."/>
            <person name="Submissions S."/>
        </authorList>
    </citation>
    <scope>NUCLEOTIDE SEQUENCE [LARGE SCALE GENOMIC DNA]</scope>
    <source>
        <strain evidence="3">ATCC 25963</strain>
    </source>
</reference>
<evidence type="ECO:0000256" key="1">
    <source>
        <dbReference type="SAM" id="MobiDB-lite"/>
    </source>
</evidence>
<feature type="compositionally biased region" description="Low complexity" evidence="1">
    <location>
        <begin position="7"/>
        <end position="18"/>
    </location>
</feature>
<dbReference type="Proteomes" id="UP000199400">
    <property type="component" value="Unassembled WGS sequence"/>
</dbReference>
<organism evidence="2 3">
    <name type="scientific">Nannocystis exedens</name>
    <dbReference type="NCBI Taxonomy" id="54"/>
    <lineage>
        <taxon>Bacteria</taxon>
        <taxon>Pseudomonadati</taxon>
        <taxon>Myxococcota</taxon>
        <taxon>Polyangia</taxon>
        <taxon>Nannocystales</taxon>
        <taxon>Nannocystaceae</taxon>
        <taxon>Nannocystis</taxon>
    </lineage>
</organism>
<accession>A0A1I2HKK3</accession>
<evidence type="ECO:0000313" key="2">
    <source>
        <dbReference type="EMBL" id="SFF29296.1"/>
    </source>
</evidence>
<dbReference type="EMBL" id="FOMX01000043">
    <property type="protein sequence ID" value="SFF29296.1"/>
    <property type="molecule type" value="Genomic_DNA"/>
</dbReference>
<feature type="region of interest" description="Disordered" evidence="1">
    <location>
        <begin position="1"/>
        <end position="37"/>
    </location>
</feature>
<protein>
    <submittedName>
        <fullName evidence="2">Uncharacterized protein</fullName>
    </submittedName>
</protein>
<sequence length="84" mass="8759">MIHGRKAVAGVGSSAAQSSRDRSSGASLPGTTSWIDRSPVMRGKSCVQSWYSVVPSENTSRLGAASQCPASGGRYSGVPITWWS</sequence>
<dbReference type="RefSeq" id="WP_100793468.1">
    <property type="nucleotide sequence ID" value="NZ_FOMX01000043.1"/>
</dbReference>